<gene>
    <name evidence="1" type="ORF">QAD02_013815</name>
</gene>
<proteinExistence type="predicted"/>
<evidence type="ECO:0000313" key="2">
    <source>
        <dbReference type="Proteomes" id="UP001239111"/>
    </source>
</evidence>
<dbReference type="EMBL" id="CM056742">
    <property type="protein sequence ID" value="KAJ8678028.1"/>
    <property type="molecule type" value="Genomic_DNA"/>
</dbReference>
<dbReference type="Proteomes" id="UP001239111">
    <property type="component" value="Chromosome 2"/>
</dbReference>
<accession>A0ACC2P4I5</accession>
<keyword evidence="2" id="KW-1185">Reference proteome</keyword>
<organism evidence="1 2">
    <name type="scientific">Eretmocerus hayati</name>
    <dbReference type="NCBI Taxonomy" id="131215"/>
    <lineage>
        <taxon>Eukaryota</taxon>
        <taxon>Metazoa</taxon>
        <taxon>Ecdysozoa</taxon>
        <taxon>Arthropoda</taxon>
        <taxon>Hexapoda</taxon>
        <taxon>Insecta</taxon>
        <taxon>Pterygota</taxon>
        <taxon>Neoptera</taxon>
        <taxon>Endopterygota</taxon>
        <taxon>Hymenoptera</taxon>
        <taxon>Apocrita</taxon>
        <taxon>Proctotrupomorpha</taxon>
        <taxon>Chalcidoidea</taxon>
        <taxon>Aphelinidae</taxon>
        <taxon>Aphelininae</taxon>
        <taxon>Eretmocerus</taxon>
    </lineage>
</organism>
<name>A0ACC2P4I5_9HYME</name>
<evidence type="ECO:0000313" key="1">
    <source>
        <dbReference type="EMBL" id="KAJ8678028.1"/>
    </source>
</evidence>
<reference evidence="1" key="1">
    <citation type="submission" date="2023-04" db="EMBL/GenBank/DDBJ databases">
        <title>A chromosome-level genome assembly of the parasitoid wasp Eretmocerus hayati.</title>
        <authorList>
            <person name="Zhong Y."/>
            <person name="Liu S."/>
            <person name="Liu Y."/>
        </authorList>
    </citation>
    <scope>NUCLEOTIDE SEQUENCE</scope>
    <source>
        <strain evidence="1">ZJU_SS_LIU_2023</strain>
    </source>
</reference>
<sequence length="891" mass="101831">MARMAKLILIFPLAIVDRVKDFHDPVWKMILLLRRMHALLFAPTLSRGQLSLLEGATQDYMQKRVECFPDVKRRPKHEYTSHGAELTHLSGPLRYQSSKTGEHKHGCMEKIVKKLGNYKNVTKTIAERHQLMEISNVNEYTSRIEPKEISDYDPNVSDPLLKFAISQFECETGIVVTFFAEEVKYRGIEYAQNDFVCINKNEYGIYEILPQTEVTRLPQISIHPFSSLLSPDPIIGAQIGLKHVFLMKYAPFDPSPSDDSHMEHPADHVFKVVDASRTKRKSVIVKHCDSLLSRTTYASGRKLNVIGASIVLEEDGTEIDEDELLVRYKDEIFMLLTHTETWEPAAKRRANEGIQSQPPRTNTVNQTRAQNADGATNTSSRRTNGARVHDSVRQPIAPPIQNHRYRHASNGRPESITNGSTQRRQGEQRNQGSPSQSGNSEGSSDEDSSENADENVEEESGDDEEDREVVNGGGENNQVENRRRGAQTRRDINVPWAHYKVPYGNFDCKTLTDLQNGVNTRKRWKRLRTKFVHRIVDDLRAINISIPELDFEEIALSMSQKYPKIFTERFNDSEDGEVIGNGVTRLVRKMLNRNYYFNRPEVQGLLSHQLRIPLWGLRSLRAIRSSCPNWQPAHLPANATLASLEESRVFLLNISQYDLNDPQMLAACVAHFKKSFAAQRFFINSVKLRKASELLIAWSCLFQKLFLSHHFQQLTGCTLDTFTTRYSNDEPKILAYGTLKRYIDNADMAHPYSKSIDVVKVVLKHFNECFDDLIRVVPCCFSTLSRVRLFADESGPEYEGPPIARQISILLHGDLFIRSCEDMVDALKCLLTVYFTLNGTYPEGTARTLEFFQRNFLNMVPSAVRCRDKNKIKKVETLIAHINDLRIIPRV</sequence>
<protein>
    <submittedName>
        <fullName evidence="1">Uncharacterized protein</fullName>
    </submittedName>
</protein>
<comment type="caution">
    <text evidence="1">The sequence shown here is derived from an EMBL/GenBank/DDBJ whole genome shotgun (WGS) entry which is preliminary data.</text>
</comment>